<sequence length="72" mass="7862">MRNGRTPLSASAEDALDVLRPAIEATETGLGRPAAHSRLEGDDFIDYDATEALSELLQKGYLYEVDGELRLP</sequence>
<organism evidence="1 2">
    <name type="scientific">Halogranum salarium B-1</name>
    <dbReference type="NCBI Taxonomy" id="1210908"/>
    <lineage>
        <taxon>Archaea</taxon>
        <taxon>Methanobacteriati</taxon>
        <taxon>Methanobacteriota</taxon>
        <taxon>Stenosarchaea group</taxon>
        <taxon>Halobacteria</taxon>
        <taxon>Halobacteriales</taxon>
        <taxon>Haloferacaceae</taxon>
    </lineage>
</organism>
<accession>J2Z9S6</accession>
<dbReference type="EMBL" id="ALJD01000014">
    <property type="protein sequence ID" value="EJN57395.1"/>
    <property type="molecule type" value="Genomic_DNA"/>
</dbReference>
<evidence type="ECO:0000313" key="1">
    <source>
        <dbReference type="EMBL" id="EJN57395.1"/>
    </source>
</evidence>
<proteinExistence type="predicted"/>
<dbReference type="OrthoDB" id="302271at2157"/>
<dbReference type="AlphaFoldDB" id="J2Z9S6"/>
<gene>
    <name evidence="1" type="ORF">HSB1_43580</name>
</gene>
<dbReference type="RefSeq" id="WP_009367807.1">
    <property type="nucleotide sequence ID" value="NZ_ALJD01000014.1"/>
</dbReference>
<dbReference type="Proteomes" id="UP000007813">
    <property type="component" value="Unassembled WGS sequence"/>
</dbReference>
<name>J2Z9S6_9EURY</name>
<protein>
    <submittedName>
        <fullName evidence="1">Uncharacterized protein</fullName>
    </submittedName>
</protein>
<evidence type="ECO:0000313" key="2">
    <source>
        <dbReference type="Proteomes" id="UP000007813"/>
    </source>
</evidence>
<comment type="caution">
    <text evidence="1">The sequence shown here is derived from an EMBL/GenBank/DDBJ whole genome shotgun (WGS) entry which is preliminary data.</text>
</comment>
<reference evidence="1 2" key="1">
    <citation type="journal article" date="2012" name="J. Bacteriol.">
        <title>Draft Genome Sequence of the Extremely Halophilic Archaeon Halogranum salarium B-1T.</title>
        <authorList>
            <person name="Kim K.K."/>
            <person name="Lee K.C."/>
            <person name="Lee J.S."/>
        </authorList>
    </citation>
    <scope>NUCLEOTIDE SEQUENCE [LARGE SCALE GENOMIC DNA]</scope>
    <source>
        <strain evidence="1 2">B-1</strain>
    </source>
</reference>